<evidence type="ECO:0000256" key="1">
    <source>
        <dbReference type="ARBA" id="ARBA00004141"/>
    </source>
</evidence>
<dbReference type="AlphaFoldDB" id="A0A0A2JEH0"/>
<evidence type="ECO:0000313" key="8">
    <source>
        <dbReference type="EMBL" id="KGO50700.1"/>
    </source>
</evidence>
<dbReference type="RefSeq" id="XP_016593851.1">
    <property type="nucleotide sequence ID" value="XM_016743609.1"/>
</dbReference>
<dbReference type="PhylomeDB" id="A0A0A2JEH0"/>
<evidence type="ECO:0000313" key="9">
    <source>
        <dbReference type="Proteomes" id="UP000030143"/>
    </source>
</evidence>
<dbReference type="FunFam" id="1.10.4160.10:FF:000001">
    <property type="entry name" value="Uracil permease, putative"/>
    <property type="match status" value="1"/>
</dbReference>
<dbReference type="PANTHER" id="PTHR30618:SF0">
    <property type="entry name" value="PURINE-URACIL PERMEASE NCS1"/>
    <property type="match status" value="1"/>
</dbReference>
<dbReference type="EMBL" id="JQFZ01000325">
    <property type="protein sequence ID" value="KGO50700.1"/>
    <property type="molecule type" value="Genomic_DNA"/>
</dbReference>
<dbReference type="HOGENOM" id="CLU_021555_4_1_1"/>
<feature type="transmembrane region" description="Helical" evidence="7">
    <location>
        <begin position="333"/>
        <end position="353"/>
    </location>
</feature>
<dbReference type="CDD" id="cd11482">
    <property type="entry name" value="SLC-NCS1sbd_NRT1-like"/>
    <property type="match status" value="1"/>
</dbReference>
<feature type="transmembrane region" description="Helical" evidence="7">
    <location>
        <begin position="374"/>
        <end position="393"/>
    </location>
</feature>
<feature type="region of interest" description="Disordered" evidence="6">
    <location>
        <begin position="545"/>
        <end position="564"/>
    </location>
</feature>
<keyword evidence="4 7" id="KW-1133">Transmembrane helix</keyword>
<feature type="transmembrane region" description="Helical" evidence="7">
    <location>
        <begin position="457"/>
        <end position="475"/>
    </location>
</feature>
<evidence type="ECO:0000256" key="5">
    <source>
        <dbReference type="ARBA" id="ARBA00023136"/>
    </source>
</evidence>
<evidence type="ECO:0000256" key="7">
    <source>
        <dbReference type="SAM" id="Phobius"/>
    </source>
</evidence>
<sequence>MKLRISRPQIRVSQGESAFAAGNARWTNRDLDPIAKHGRKWGVPSIIGANILLAYWISDALNAATWQFASSMIAVGLTYREALGIIALSFFIISLVIAANGTVGAIYHVPFPVIARASWGFWGSYIAIISRVILAVFWFAIQNVNGGNAVHVMIGAIWPSFLNIPNGIPESQGITTGAMVGFLIFWLIQVPFLYMHPNKLRWLFTIKSILVPIAWIAILIWAFVTVKGGGGVFAKQAPTVSGSKYSWLFLANMTSVLGNYATLSVNQSDFSRYSRVSPRWQLLYVPMLPIIFTFFAFIGIAASSAGQVEYNLSSIPWDPTVLISYWPNRACRFFGAASFALASLGVNISANSLSAANDFTALAPRYINIRRGQILCALLSWCLVPWKILASAGNFLSFMSAYAIFLGPIAAIMMVDFWVVNRRRYDTLALYQPNNPTYRYTFSIPGLPGKSISGTNWRAVLSFIVGVAPSLPGLANSVNSNIDVGVGVHPFEFGWLLGFVATSVVYMLLSWLFPAQETQIDRAVLPDEIYDRGMVVEGMEAVDPDSKDVVTDTREKDMDVEKAV</sequence>
<dbReference type="GO" id="GO:0015205">
    <property type="term" value="F:nucleobase transmembrane transporter activity"/>
    <property type="evidence" value="ECO:0007669"/>
    <property type="project" value="TreeGrafter"/>
</dbReference>
<reference evidence="8 9" key="1">
    <citation type="journal article" date="2015" name="Mol. Plant Microbe Interact.">
        <title>Genome, transcriptome, and functional analyses of Penicillium expansum provide new insights into secondary metabolism and pathogenicity.</title>
        <authorList>
            <person name="Ballester A.R."/>
            <person name="Marcet-Houben M."/>
            <person name="Levin E."/>
            <person name="Sela N."/>
            <person name="Selma-Lazaro C."/>
            <person name="Carmona L."/>
            <person name="Wisniewski M."/>
            <person name="Droby S."/>
            <person name="Gonzalez-Candelas L."/>
            <person name="Gabaldon T."/>
        </authorList>
    </citation>
    <scope>NUCLEOTIDE SEQUENCE [LARGE SCALE GENOMIC DNA]</scope>
    <source>
        <strain evidence="8 9">MD-8</strain>
    </source>
</reference>
<comment type="similarity">
    <text evidence="2">Belongs to the purine-cytosine permease (2.A.39) family.</text>
</comment>
<comment type="subcellular location">
    <subcellularLocation>
        <location evidence="1">Membrane</location>
        <topology evidence="1">Multi-pass membrane protein</topology>
    </subcellularLocation>
</comment>
<proteinExistence type="inferred from homology"/>
<feature type="transmembrane region" description="Helical" evidence="7">
    <location>
        <begin position="174"/>
        <end position="195"/>
    </location>
</feature>
<dbReference type="Proteomes" id="UP000030143">
    <property type="component" value="Unassembled WGS sequence"/>
</dbReference>
<dbReference type="OrthoDB" id="2018619at2759"/>
<feature type="transmembrane region" description="Helical" evidence="7">
    <location>
        <begin position="244"/>
        <end position="261"/>
    </location>
</feature>
<comment type="caution">
    <text evidence="8">The sequence shown here is derived from an EMBL/GenBank/DDBJ whole genome shotgun (WGS) entry which is preliminary data.</text>
</comment>
<evidence type="ECO:0000256" key="3">
    <source>
        <dbReference type="ARBA" id="ARBA00022692"/>
    </source>
</evidence>
<dbReference type="InterPro" id="IPR045225">
    <property type="entry name" value="Uracil/uridine/allantoin_perm"/>
</dbReference>
<feature type="transmembrane region" description="Helical" evidence="7">
    <location>
        <begin position="202"/>
        <end position="224"/>
    </location>
</feature>
<dbReference type="Pfam" id="PF02133">
    <property type="entry name" value="Transp_cyt_pur"/>
    <property type="match status" value="1"/>
</dbReference>
<protein>
    <submittedName>
        <fullName evidence="8">Permease, cytosine/purine, uracil, thiamine, allantoin</fullName>
    </submittedName>
</protein>
<evidence type="ECO:0000256" key="4">
    <source>
        <dbReference type="ARBA" id="ARBA00022989"/>
    </source>
</evidence>
<dbReference type="InterPro" id="IPR001248">
    <property type="entry name" value="Pur-cyt_permease"/>
</dbReference>
<feature type="transmembrane region" description="Helical" evidence="7">
    <location>
        <begin position="86"/>
        <end position="107"/>
    </location>
</feature>
<name>A0A0A2JEH0_PENEN</name>
<dbReference type="GeneID" id="27679029"/>
<evidence type="ECO:0000256" key="6">
    <source>
        <dbReference type="SAM" id="MobiDB-lite"/>
    </source>
</evidence>
<dbReference type="GO" id="GO:0005886">
    <property type="term" value="C:plasma membrane"/>
    <property type="evidence" value="ECO:0007669"/>
    <property type="project" value="TreeGrafter"/>
</dbReference>
<gene>
    <name evidence="8" type="ORF">PEX2_063380</name>
</gene>
<feature type="transmembrane region" description="Helical" evidence="7">
    <location>
        <begin position="119"/>
        <end position="141"/>
    </location>
</feature>
<keyword evidence="9" id="KW-1185">Reference proteome</keyword>
<organism evidence="8 9">
    <name type="scientific">Penicillium expansum</name>
    <name type="common">Blue mold rot fungus</name>
    <dbReference type="NCBI Taxonomy" id="27334"/>
    <lineage>
        <taxon>Eukaryota</taxon>
        <taxon>Fungi</taxon>
        <taxon>Dikarya</taxon>
        <taxon>Ascomycota</taxon>
        <taxon>Pezizomycotina</taxon>
        <taxon>Eurotiomycetes</taxon>
        <taxon>Eurotiomycetidae</taxon>
        <taxon>Eurotiales</taxon>
        <taxon>Aspergillaceae</taxon>
        <taxon>Penicillium</taxon>
    </lineage>
</organism>
<evidence type="ECO:0000256" key="2">
    <source>
        <dbReference type="ARBA" id="ARBA00008974"/>
    </source>
</evidence>
<dbReference type="PANTHER" id="PTHR30618">
    <property type="entry name" value="NCS1 FAMILY PURINE/PYRIMIDINE TRANSPORTER"/>
    <property type="match status" value="1"/>
</dbReference>
<dbReference type="Gene3D" id="1.10.4160.10">
    <property type="entry name" value="Hydantoin permease"/>
    <property type="match status" value="1"/>
</dbReference>
<feature type="transmembrane region" description="Helical" evidence="7">
    <location>
        <begin position="399"/>
        <end position="420"/>
    </location>
</feature>
<keyword evidence="5 7" id="KW-0472">Membrane</keyword>
<feature type="transmembrane region" description="Helical" evidence="7">
    <location>
        <begin position="282"/>
        <end position="302"/>
    </location>
</feature>
<accession>A0A0A2JEH0</accession>
<dbReference type="VEuPathDB" id="FungiDB:PEXP_070260"/>
<feature type="transmembrane region" description="Helical" evidence="7">
    <location>
        <begin position="495"/>
        <end position="513"/>
    </location>
</feature>
<keyword evidence="3 7" id="KW-0812">Transmembrane</keyword>